<dbReference type="STRING" id="1336232.GCA_000518825_00177"/>
<sequence length="1711" mass="195011">MKNSNWLLFKQGLKGIFKFKIQFVIILILSFLSIFILTTSISLKDRLNNTYNQIVKSVDKFDYEYIDEFYGKSGSINASQTSQNLMLMYVNNDSYSVLNNLKEFNLSFNKIYSGETFITKAFEDEKMKSIFSSNQLKTISTEFSINVRNLLMLYFYKDLSNALNNLDLESESVLNLMQTPIYKYAKTLDSAEIKNDYDYILGESENWKFDQNNFLQNKGLEDLEKIQNKNFFIYTYAAFTSIVAYIADLNNYLELTDYDTTTPELYEIITGNKHNSSEDSKNRVVTDQNKYSLNHDESNSNIIQLENESKTKIVEAIINEGLKGITTPIFKFETSDLISNTVVNKSTFKLESSVSSDDWSSRMTVLGDDDMTKEQFNYVFNKNLDLRWITEGGKYTNATSSEINTKEDNMIQQVLSLAYNTQLKIAANNANVKTELRREFFIYDNVTQRSYKLVVLDDMQTTKLKVLNPDKGGRLPLNKGEILISEQFARANKISLFSDIKLGIQNLTISGFATDTFSYFPIVNDELPIPQPKNSAIIYGSAETLRSILVDSTSGQGEKINQSQFKRFIWLDDNSNINEYNRLFAPSKEPIEFNNSTYRFSWEMQPKVILAYSLFTIIISLIIGVIALIGLLISLKKSINANAKQIGILKALGVKPQNIAVSYIAQSVIIALFIIPLSWGIGLLLQSMFVHLFIPYFSIQLYQFQISFLPLILGFIFFGLLSVLVSFMTAWKLTNKPVMEILKVQEVNKKASYLLNKMKLTIFNKSKFTLKFSITLAATNRKNIYLMTIIIFITSFLVSIGFSIPAMVRTAEEAYYKNIEYANSYDYVENVSNAPLSKGSISYSKSPDEIDKDYTKHGDIWTYSNASNYFESTYDTSPISKYLYRGINNESPVYVNTFKYIASDKANISEPNNSLKADESGLFQLITEQFGNNFANGIGSQFSIGTIEQVFGLISNSLYDVTTLNPDTNQTTETSINDAMVKRKYDIITKNLTQAIPLILQSILGTQASNENDDWKDQILSIITGAAPSFVQSYIQDPSRVQQYSFGYGVKKIFKDDESFATNIRVQNEDQSIKLTGLESNQKAFQIDDKTSNSLFIDQKVLNDLEKVFNGELIENDIVYNGFKYYDRETNTIYAPIAPNKQAENAYKINKNSNISNINTSQNQLLFEHLKNGKVSYDVLPKYAWIYDDSNFINSDYFDKSWTPEQKNEIINNRSGVYSNQHQYLNLYEMDNNKFTYKYQYTKQDTEKEGLTTLDNNAYLFNDFAVKDNKGVSYVRPYYQYSDIKLFLPKALLSQDQLNGYDKWANYNTDSENDDVKGYYDNNVDVKDIPLSTRKAWEAIYGQKASDNGYIMIKPYSMEYSLTEENSKNRGLENIIDTKSDSSWYLHAIRSGLLKQASAEVKYVNNGLKINLQSVGTLDSYNGNITLIDQGLANLIANYSIARKYDVNYNFFEPEIAYKAGENIPSSNGPIISNYDKYKLHDEKKDLYVNDWTNMLNNGEESLNYTQMMWNNAKYSNINEPTDLTTGFLQTTQENNGILLLSQIPISNITTSSIILQVANQRLLSTEKDLIAQISQLAISVAMLIIVSVIITSSLLIILIGDIYITHYQRFMILMKSFGYSNWKVQKYSFGTVTILSVIAWILAMAMACGLIALLLLAIKAFGLAIPFIISWWPFVASLAVVSLSYFGSLILISKKLRNGDPASLLMETHE</sequence>
<dbReference type="PANTHER" id="PTHR30287">
    <property type="entry name" value="MEMBRANE COMPONENT OF PREDICTED ABC SUPERFAMILY METABOLITE UPTAKE TRANSPORTER"/>
    <property type="match status" value="1"/>
</dbReference>
<proteinExistence type="predicted"/>
<dbReference type="EMBL" id="CP023173">
    <property type="protein sequence ID" value="ASZ09017.1"/>
    <property type="molecule type" value="Genomic_DNA"/>
</dbReference>
<dbReference type="PANTHER" id="PTHR30287:SF1">
    <property type="entry name" value="INNER MEMBRANE PROTEIN"/>
    <property type="match status" value="1"/>
</dbReference>
<evidence type="ECO:0000313" key="8">
    <source>
        <dbReference type="EMBL" id="ASZ09017.1"/>
    </source>
</evidence>
<feature type="domain" description="ABC3 transporter permease C-terminal" evidence="7">
    <location>
        <begin position="1584"/>
        <end position="1702"/>
    </location>
</feature>
<reference evidence="8 9" key="1">
    <citation type="submission" date="2017-08" db="EMBL/GenBank/DDBJ databases">
        <title>Complete Genome Sequence of Mesoplasma chauliocola.</title>
        <authorList>
            <person name="Knight T.F.Jr."/>
            <person name="Citino T."/>
        </authorList>
    </citation>
    <scope>NUCLEOTIDE SEQUENCE [LARGE SCALE GENOMIC DNA]</scope>
    <source>
        <strain evidence="8 9">CHPA-2</strain>
    </source>
</reference>
<evidence type="ECO:0000313" key="9">
    <source>
        <dbReference type="Proteomes" id="UP000232229"/>
    </source>
</evidence>
<accession>A0A249SN45</accession>
<feature type="transmembrane region" description="Helical" evidence="6">
    <location>
        <begin position="668"/>
        <end position="694"/>
    </location>
</feature>
<dbReference type="InterPro" id="IPR003838">
    <property type="entry name" value="ABC3_permease_C"/>
</dbReference>
<feature type="transmembrane region" description="Helical" evidence="6">
    <location>
        <begin position="1671"/>
        <end position="1693"/>
    </location>
</feature>
<dbReference type="GO" id="GO:0005886">
    <property type="term" value="C:plasma membrane"/>
    <property type="evidence" value="ECO:0007669"/>
    <property type="project" value="UniProtKB-SubCell"/>
</dbReference>
<dbReference type="RefSeq" id="WP_027875301.1">
    <property type="nucleotide sequence ID" value="NZ_CP023173.1"/>
</dbReference>
<feature type="transmembrane region" description="Helical" evidence="6">
    <location>
        <begin position="784"/>
        <end position="808"/>
    </location>
</feature>
<dbReference type="Proteomes" id="UP000232229">
    <property type="component" value="Chromosome"/>
</dbReference>
<evidence type="ECO:0000256" key="4">
    <source>
        <dbReference type="ARBA" id="ARBA00022989"/>
    </source>
</evidence>
<feature type="transmembrane region" description="Helical" evidence="6">
    <location>
        <begin position="706"/>
        <end position="731"/>
    </location>
</feature>
<name>A0A249SN45_9MOLU</name>
<feature type="transmembrane region" description="Helical" evidence="6">
    <location>
        <begin position="21"/>
        <end position="43"/>
    </location>
</feature>
<feature type="transmembrane region" description="Helical" evidence="6">
    <location>
        <begin position="1577"/>
        <end position="1607"/>
    </location>
</feature>
<keyword evidence="4 6" id="KW-1133">Transmembrane helix</keyword>
<gene>
    <name evidence="8" type="ORF">CK556_01430</name>
</gene>
<evidence type="ECO:0000256" key="6">
    <source>
        <dbReference type="SAM" id="Phobius"/>
    </source>
</evidence>
<keyword evidence="3 6" id="KW-0812">Transmembrane</keyword>
<evidence type="ECO:0000256" key="1">
    <source>
        <dbReference type="ARBA" id="ARBA00004651"/>
    </source>
</evidence>
<dbReference type="KEGG" id="mchc:CK556_01430"/>
<dbReference type="Pfam" id="PF02687">
    <property type="entry name" value="FtsX"/>
    <property type="match status" value="2"/>
</dbReference>
<feature type="domain" description="ABC3 transporter permease C-terminal" evidence="7">
    <location>
        <begin position="617"/>
        <end position="737"/>
    </location>
</feature>
<evidence type="ECO:0000256" key="5">
    <source>
        <dbReference type="ARBA" id="ARBA00023136"/>
    </source>
</evidence>
<keyword evidence="2" id="KW-1003">Cell membrane</keyword>
<keyword evidence="5 6" id="KW-0472">Membrane</keyword>
<evidence type="ECO:0000256" key="3">
    <source>
        <dbReference type="ARBA" id="ARBA00022692"/>
    </source>
</evidence>
<evidence type="ECO:0000256" key="2">
    <source>
        <dbReference type="ARBA" id="ARBA00022475"/>
    </source>
</evidence>
<keyword evidence="9" id="KW-1185">Reference proteome</keyword>
<organism evidence="8 9">
    <name type="scientific">Mesoplasma chauliocola</name>
    <dbReference type="NCBI Taxonomy" id="216427"/>
    <lineage>
        <taxon>Bacteria</taxon>
        <taxon>Bacillati</taxon>
        <taxon>Mycoplasmatota</taxon>
        <taxon>Mollicutes</taxon>
        <taxon>Entomoplasmatales</taxon>
        <taxon>Entomoplasmataceae</taxon>
        <taxon>Mesoplasma</taxon>
    </lineage>
</organism>
<dbReference type="InterPro" id="IPR038766">
    <property type="entry name" value="Membrane_comp_ABC_pdt"/>
</dbReference>
<feature type="transmembrane region" description="Helical" evidence="6">
    <location>
        <begin position="1628"/>
        <end position="1659"/>
    </location>
</feature>
<comment type="subcellular location">
    <subcellularLocation>
        <location evidence="1">Cell membrane</location>
        <topology evidence="1">Multi-pass membrane protein</topology>
    </subcellularLocation>
</comment>
<evidence type="ECO:0000259" key="7">
    <source>
        <dbReference type="Pfam" id="PF02687"/>
    </source>
</evidence>
<protein>
    <submittedName>
        <fullName evidence="8">ABC transporter permease</fullName>
    </submittedName>
</protein>
<feature type="transmembrane region" description="Helical" evidence="6">
    <location>
        <begin position="609"/>
        <end position="635"/>
    </location>
</feature>